<dbReference type="Proteomes" id="UP000242815">
    <property type="component" value="Unassembled WGS sequence"/>
</dbReference>
<organism evidence="1 2">
    <name type="scientific">Halopseudomonas formosensis</name>
    <dbReference type="NCBI Taxonomy" id="1002526"/>
    <lineage>
        <taxon>Bacteria</taxon>
        <taxon>Pseudomonadati</taxon>
        <taxon>Pseudomonadota</taxon>
        <taxon>Gammaproteobacteria</taxon>
        <taxon>Pseudomonadales</taxon>
        <taxon>Pseudomonadaceae</taxon>
        <taxon>Halopseudomonas</taxon>
    </lineage>
</organism>
<dbReference type="STRING" id="1002526.SAMN05216578_102259"/>
<accession>A0A1I6ANA3</accession>
<dbReference type="GO" id="GO:0019068">
    <property type="term" value="P:virion assembly"/>
    <property type="evidence" value="ECO:0007669"/>
    <property type="project" value="InterPro"/>
</dbReference>
<dbReference type="EMBL" id="FOYD01000002">
    <property type="protein sequence ID" value="SFQ70194.1"/>
    <property type="molecule type" value="Genomic_DNA"/>
</dbReference>
<dbReference type="InterPro" id="IPR008018">
    <property type="entry name" value="Phage_tail_attach_FII"/>
</dbReference>
<name>A0A1I6ANA3_9GAMM</name>
<dbReference type="Pfam" id="PF05354">
    <property type="entry name" value="Phage_attach"/>
    <property type="match status" value="1"/>
</dbReference>
<sequence>MNTRFDRLMSRADEVLFDAFGEGARYQYGIGTPSITGITVVVSHNVESAGADGVFRVIQHLAEIRLSEVPNPTAQALLTVGCKRYRLDERIRTDGLVEYWSLLPER</sequence>
<dbReference type="AlphaFoldDB" id="A0A1I6ANA3"/>
<reference evidence="1 2" key="1">
    <citation type="submission" date="2016-10" db="EMBL/GenBank/DDBJ databases">
        <authorList>
            <person name="de Groot N.N."/>
        </authorList>
    </citation>
    <scope>NUCLEOTIDE SEQUENCE [LARGE SCALE GENOMIC DNA]</scope>
    <source>
        <strain evidence="1 2">JCM 18415</strain>
    </source>
</reference>
<evidence type="ECO:0000313" key="2">
    <source>
        <dbReference type="Proteomes" id="UP000242815"/>
    </source>
</evidence>
<gene>
    <name evidence="1" type="ORF">SAMN05216578_102259</name>
</gene>
<protein>
    <submittedName>
        <fullName evidence="1">Uncharacterized protein</fullName>
    </submittedName>
</protein>
<dbReference type="OrthoDB" id="6945504at2"/>
<dbReference type="RefSeq" id="WP_090537366.1">
    <property type="nucleotide sequence ID" value="NZ_FOYD01000002.1"/>
</dbReference>
<evidence type="ECO:0000313" key="1">
    <source>
        <dbReference type="EMBL" id="SFQ70194.1"/>
    </source>
</evidence>
<proteinExistence type="predicted"/>